<feature type="region of interest" description="Disordered" evidence="1">
    <location>
        <begin position="548"/>
        <end position="681"/>
    </location>
</feature>
<name>A0A1V8SB70_9PEZI</name>
<feature type="domain" description="Ysc84 actin-binding" evidence="2">
    <location>
        <begin position="141"/>
        <end position="266"/>
    </location>
</feature>
<reference evidence="4" key="1">
    <citation type="submission" date="2017-03" db="EMBL/GenBank/DDBJ databases">
        <title>Genomes of endolithic fungi from Antarctica.</title>
        <authorList>
            <person name="Coleine C."/>
            <person name="Masonjones S."/>
            <person name="Stajich J.E."/>
        </authorList>
    </citation>
    <scope>NUCLEOTIDE SEQUENCE [LARGE SCALE GENOMIC DNA]</scope>
    <source>
        <strain evidence="4">CCFEE 5527</strain>
    </source>
</reference>
<protein>
    <recommendedName>
        <fullName evidence="2">Ysc84 actin-binding domain-containing protein</fullName>
    </recommendedName>
</protein>
<feature type="compositionally biased region" description="Basic and acidic residues" evidence="1">
    <location>
        <begin position="483"/>
        <end position="499"/>
    </location>
</feature>
<dbReference type="GO" id="GO:0035091">
    <property type="term" value="F:phosphatidylinositol binding"/>
    <property type="evidence" value="ECO:0007669"/>
    <property type="project" value="TreeGrafter"/>
</dbReference>
<organism evidence="3 4">
    <name type="scientific">Cryoendolithus antarcticus</name>
    <dbReference type="NCBI Taxonomy" id="1507870"/>
    <lineage>
        <taxon>Eukaryota</taxon>
        <taxon>Fungi</taxon>
        <taxon>Dikarya</taxon>
        <taxon>Ascomycota</taxon>
        <taxon>Pezizomycotina</taxon>
        <taxon>Dothideomycetes</taxon>
        <taxon>Dothideomycetidae</taxon>
        <taxon>Cladosporiales</taxon>
        <taxon>Cladosporiaceae</taxon>
        <taxon>Cryoendolithus</taxon>
    </lineage>
</organism>
<dbReference type="PANTHER" id="PTHR15629:SF8">
    <property type="entry name" value="DUF500 DOMAIN PROTEIN (AFU_ORTHOLOGUE AFUA_5G07310)"/>
    <property type="match status" value="1"/>
</dbReference>
<dbReference type="AlphaFoldDB" id="A0A1V8SB70"/>
<evidence type="ECO:0000259" key="2">
    <source>
        <dbReference type="Pfam" id="PF04366"/>
    </source>
</evidence>
<evidence type="ECO:0000313" key="3">
    <source>
        <dbReference type="EMBL" id="OQN96323.1"/>
    </source>
</evidence>
<dbReference type="EMBL" id="NAJO01000068">
    <property type="protein sequence ID" value="OQN96323.1"/>
    <property type="molecule type" value="Genomic_DNA"/>
</dbReference>
<feature type="compositionally biased region" description="Polar residues" evidence="1">
    <location>
        <begin position="449"/>
        <end position="482"/>
    </location>
</feature>
<dbReference type="PANTHER" id="PTHR15629">
    <property type="entry name" value="SH3YL1 PROTEIN"/>
    <property type="match status" value="1"/>
</dbReference>
<sequence length="681" mass="73809">MASATLWQRVKSGSKTGFDKAYAAVDKLGPPINKLSNKIGSEAFWPTTLDKESDKAARILKSFCKDGFYTEEEYQPADNGPKQKQRVVKKIPTEVIRNAKALAIFTTMRTGLWVSGAGGSGVLIARQEDGKWSPPSGIMLHTAGLGFMVGIDIYDAVVVINSAKALDAFYNVRCTLGSEVSVVAGPVGVGGVLETELHKRQAPVFNYMKSRGFYAGVQIDGTIIIERTDENERFYGERIGVKDILNGKVRHPPFEVRRLLETIKAAQGDKDVDEAYLPTEAPPGDFEVDDGHMFGVPDKEDPDPYGVLALEKEGMGVREAATKARASWVDFTFAPSPTSPVHKVYQRHSGEHSFSRPVSWRKSGGSMTNLSMTSSGTGNASARPMAPPPPPRSLRTSMERTAERPVLMTSTATQTTEEDLPPSPSRNRKTGSPLAKAVQTPPELPVRDSTGSLHQLHNQLTPPRTPPAQSTQFAELSPTTQTDDVKPNEISHHGMHQVELDDDHDDLEDDDVHIEEPVVHSVQTVRAIQPTSPVAIAGGSKARVVTVGKRIPPKLPPRNPNRVGDGSPTRSEASLEPIPAGTEVETLSDDHHAAVPALANIDTATGTEEVDRSLGQRAAHDSPSLGQMMRDVKLDDDDEEDVVSPMEPGLKLHDGEHSVGENQKDMRAPEPVRTSMPGGFD</sequence>
<gene>
    <name evidence="3" type="ORF">B0A48_17579</name>
</gene>
<comment type="caution">
    <text evidence="3">The sequence shown here is derived from an EMBL/GenBank/DDBJ whole genome shotgun (WGS) entry which is preliminary data.</text>
</comment>
<dbReference type="InterPro" id="IPR007461">
    <property type="entry name" value="Ysc84_actin-binding"/>
</dbReference>
<dbReference type="CDD" id="cd11524">
    <property type="entry name" value="SYLF"/>
    <property type="match status" value="1"/>
</dbReference>
<proteinExistence type="predicted"/>
<dbReference type="Proteomes" id="UP000192596">
    <property type="component" value="Unassembled WGS sequence"/>
</dbReference>
<keyword evidence="4" id="KW-1185">Reference proteome</keyword>
<dbReference type="InterPro" id="IPR051702">
    <property type="entry name" value="SH3_domain_YSC84-like"/>
</dbReference>
<dbReference type="STRING" id="1507870.A0A1V8SB70"/>
<feature type="compositionally biased region" description="Basic and acidic residues" evidence="1">
    <location>
        <begin position="650"/>
        <end position="670"/>
    </location>
</feature>
<accession>A0A1V8SB70</accession>
<evidence type="ECO:0000256" key="1">
    <source>
        <dbReference type="SAM" id="MobiDB-lite"/>
    </source>
</evidence>
<evidence type="ECO:0000313" key="4">
    <source>
        <dbReference type="Proteomes" id="UP000192596"/>
    </source>
</evidence>
<feature type="compositionally biased region" description="Polar residues" evidence="1">
    <location>
        <begin position="365"/>
        <end position="379"/>
    </location>
</feature>
<dbReference type="Pfam" id="PF04366">
    <property type="entry name" value="Ysc84"/>
    <property type="match status" value="1"/>
</dbReference>
<feature type="compositionally biased region" description="Basic and acidic residues" evidence="1">
    <location>
        <begin position="609"/>
        <end position="620"/>
    </location>
</feature>
<feature type="region of interest" description="Disordered" evidence="1">
    <location>
        <begin position="339"/>
        <end position="508"/>
    </location>
</feature>
<dbReference type="OrthoDB" id="443981at2759"/>
<dbReference type="InParanoid" id="A0A1V8SB70"/>